<evidence type="ECO:0000259" key="4">
    <source>
        <dbReference type="Pfam" id="PF13193"/>
    </source>
</evidence>
<dbReference type="AlphaFoldDB" id="A0AAD0KBH7"/>
<evidence type="ECO:0000256" key="2">
    <source>
        <dbReference type="ARBA" id="ARBA00022598"/>
    </source>
</evidence>
<evidence type="ECO:0000256" key="1">
    <source>
        <dbReference type="ARBA" id="ARBA00006432"/>
    </source>
</evidence>
<comment type="similarity">
    <text evidence="1">Belongs to the ATP-dependent AMP-binding enzyme family.</text>
</comment>
<protein>
    <submittedName>
        <fullName evidence="5">AMP-dependent synthetase</fullName>
    </submittedName>
</protein>
<dbReference type="InterPro" id="IPR042099">
    <property type="entry name" value="ANL_N_sf"/>
</dbReference>
<evidence type="ECO:0000313" key="5">
    <source>
        <dbReference type="EMBL" id="AWO82901.1"/>
    </source>
</evidence>
<dbReference type="PANTHER" id="PTHR43767:SF1">
    <property type="entry name" value="NONRIBOSOMAL PEPTIDE SYNTHASE PES1 (EUROFUNG)-RELATED"/>
    <property type="match status" value="1"/>
</dbReference>
<feature type="domain" description="AMP-dependent synthetase/ligase" evidence="3">
    <location>
        <begin position="8"/>
        <end position="346"/>
    </location>
</feature>
<dbReference type="Gene3D" id="3.40.50.12780">
    <property type="entry name" value="N-terminal domain of ligase-like"/>
    <property type="match status" value="1"/>
</dbReference>
<dbReference type="Pfam" id="PF00501">
    <property type="entry name" value="AMP-binding"/>
    <property type="match status" value="1"/>
</dbReference>
<reference evidence="5 6" key="1">
    <citation type="submission" date="2018-05" db="EMBL/GenBank/DDBJ databases">
        <title>Complete genome sequence of Gordonia terrae NRRL B-16283.</title>
        <authorList>
            <person name="Garlena R.A."/>
            <person name="Russell D.A."/>
            <person name="Hatfull G.F."/>
        </authorList>
    </citation>
    <scope>NUCLEOTIDE SEQUENCE [LARGE SCALE GENOMIC DNA]</scope>
    <source>
        <strain evidence="5 6">NRRL B-16283</strain>
    </source>
</reference>
<organism evidence="5 6">
    <name type="scientific">Gordonia terrae</name>
    <dbReference type="NCBI Taxonomy" id="2055"/>
    <lineage>
        <taxon>Bacteria</taxon>
        <taxon>Bacillati</taxon>
        <taxon>Actinomycetota</taxon>
        <taxon>Actinomycetes</taxon>
        <taxon>Mycobacteriales</taxon>
        <taxon>Gordoniaceae</taxon>
        <taxon>Gordonia</taxon>
    </lineage>
</organism>
<name>A0AAD0KBH7_9ACTN</name>
<dbReference type="InterPro" id="IPR045851">
    <property type="entry name" value="AMP-bd_C_sf"/>
</dbReference>
<dbReference type="EMBL" id="CP029604">
    <property type="protein sequence ID" value="AWO82901.1"/>
    <property type="molecule type" value="Genomic_DNA"/>
</dbReference>
<proteinExistence type="inferred from homology"/>
<dbReference type="InterPro" id="IPR000873">
    <property type="entry name" value="AMP-dep_synth/lig_dom"/>
</dbReference>
<dbReference type="GO" id="GO:0016878">
    <property type="term" value="F:acid-thiol ligase activity"/>
    <property type="evidence" value="ECO:0007669"/>
    <property type="project" value="UniProtKB-ARBA"/>
</dbReference>
<dbReference type="SUPFAM" id="SSF56801">
    <property type="entry name" value="Acetyl-CoA synthetase-like"/>
    <property type="match status" value="1"/>
</dbReference>
<dbReference type="KEGG" id="gta:BCM27_04470"/>
<accession>A0AAD0KBH7</accession>
<dbReference type="InterPro" id="IPR025110">
    <property type="entry name" value="AMP-bd_C"/>
</dbReference>
<dbReference type="RefSeq" id="WP_004023281.1">
    <property type="nucleotide sequence ID" value="NZ_CABEIC010000002.1"/>
</dbReference>
<sequence length="485" mass="51414">MTFATLPDRRAAEQPTASALIADGVELDNATFLDRVLGAADVLRGRGVGPGDVVAAMLPNSVDFVVLMFAVWRLGATMTPINPAFTERETTRQLEDCAAKALVVADPMSHGTSVTVVVVDELTPTAHNVEQPVVDQTALALLIYTSGTTGTPKGVMLDHANINAMVEMGRAGLRLTAADRCLLVLPLFHVNGIIISVLTPLLAGGSVVIERRFDPSNFFPTVFEHRITVFSAVPTIFAILADLPTDLVVDVSSVRLAVCGAAPAPPGLLSRFESRFGFPVLEGYGLSEGTCGSTLNPVDGPRKPGTAGIPLAGQEIKIVDAAHMVVPPGEVGEIIVRGPNIMRGYLGRPDATRDALVGGWLHTGDLGVLDTDGYLTVVGRTKDMIIRGGENIYPKEIEDVLTEHPQVTAAAAIGVPDPKWGELVVAFVEITDAHDVRSGELDALCARELSPFKRPVDIVVVAALPLNAVGKIDKRALLDRFTSQR</sequence>
<dbReference type="Proteomes" id="UP000247118">
    <property type="component" value="Chromosome"/>
</dbReference>
<dbReference type="PANTHER" id="PTHR43767">
    <property type="entry name" value="LONG-CHAIN-FATTY-ACID--COA LIGASE"/>
    <property type="match status" value="1"/>
</dbReference>
<dbReference type="PROSITE" id="PS00455">
    <property type="entry name" value="AMP_BINDING"/>
    <property type="match status" value="1"/>
</dbReference>
<keyword evidence="2" id="KW-0436">Ligase</keyword>
<dbReference type="FunFam" id="3.30.300.30:FF:000008">
    <property type="entry name" value="2,3-dihydroxybenzoate-AMP ligase"/>
    <property type="match status" value="1"/>
</dbReference>
<evidence type="ECO:0000259" key="3">
    <source>
        <dbReference type="Pfam" id="PF00501"/>
    </source>
</evidence>
<dbReference type="InterPro" id="IPR050237">
    <property type="entry name" value="ATP-dep_AMP-bd_enzyme"/>
</dbReference>
<dbReference type="GeneID" id="32686998"/>
<dbReference type="InterPro" id="IPR020845">
    <property type="entry name" value="AMP-binding_CS"/>
</dbReference>
<dbReference type="Pfam" id="PF13193">
    <property type="entry name" value="AMP-binding_C"/>
    <property type="match status" value="1"/>
</dbReference>
<gene>
    <name evidence="5" type="ORF">DLJ61_04505</name>
</gene>
<evidence type="ECO:0000313" key="6">
    <source>
        <dbReference type="Proteomes" id="UP000247118"/>
    </source>
</evidence>
<feature type="domain" description="AMP-binding enzyme C-terminal" evidence="4">
    <location>
        <begin position="396"/>
        <end position="471"/>
    </location>
</feature>
<dbReference type="Gene3D" id="3.30.300.30">
    <property type="match status" value="1"/>
</dbReference>